<organism evidence="3 4">
    <name type="scientific">Gracilimonas sediminicola</name>
    <dbReference type="NCBI Taxonomy" id="2952158"/>
    <lineage>
        <taxon>Bacteria</taxon>
        <taxon>Pseudomonadati</taxon>
        <taxon>Balneolota</taxon>
        <taxon>Balneolia</taxon>
        <taxon>Balneolales</taxon>
        <taxon>Balneolaceae</taxon>
        <taxon>Gracilimonas</taxon>
    </lineage>
</organism>
<protein>
    <submittedName>
        <fullName evidence="3">Amidohydrolase family protein</fullName>
    </submittedName>
</protein>
<dbReference type="InterPro" id="IPR023100">
    <property type="entry name" value="D-aminoacylase_insert_dom_sf"/>
</dbReference>
<dbReference type="Pfam" id="PF07969">
    <property type="entry name" value="Amidohydro_3"/>
    <property type="match status" value="2"/>
</dbReference>
<dbReference type="AlphaFoldDB" id="A0A9X2L5V8"/>
<evidence type="ECO:0000259" key="2">
    <source>
        <dbReference type="Pfam" id="PF07969"/>
    </source>
</evidence>
<dbReference type="EMBL" id="JANDBC010000003">
    <property type="protein sequence ID" value="MCP9292950.1"/>
    <property type="molecule type" value="Genomic_DNA"/>
</dbReference>
<dbReference type="RefSeq" id="WP_255135850.1">
    <property type="nucleotide sequence ID" value="NZ_JANDBC010000003.1"/>
</dbReference>
<feature type="signal peptide" evidence="1">
    <location>
        <begin position="1"/>
        <end position="21"/>
    </location>
</feature>
<evidence type="ECO:0000313" key="4">
    <source>
        <dbReference type="Proteomes" id="UP001139125"/>
    </source>
</evidence>
<feature type="chain" id="PRO_5040770933" evidence="1">
    <location>
        <begin position="22"/>
        <end position="510"/>
    </location>
</feature>
<comment type="caution">
    <text evidence="3">The sequence shown here is derived from an EMBL/GenBank/DDBJ whole genome shotgun (WGS) entry which is preliminary data.</text>
</comment>
<dbReference type="SUPFAM" id="SSF51556">
    <property type="entry name" value="Metallo-dependent hydrolases"/>
    <property type="match status" value="1"/>
</dbReference>
<dbReference type="Proteomes" id="UP001139125">
    <property type="component" value="Unassembled WGS sequence"/>
</dbReference>
<gene>
    <name evidence="3" type="ORF">NM125_15270</name>
</gene>
<accession>A0A9X2L5V8</accession>
<dbReference type="GO" id="GO:0016812">
    <property type="term" value="F:hydrolase activity, acting on carbon-nitrogen (but not peptide) bonds, in cyclic amides"/>
    <property type="evidence" value="ECO:0007669"/>
    <property type="project" value="TreeGrafter"/>
</dbReference>
<keyword evidence="1" id="KW-0732">Signal</keyword>
<evidence type="ECO:0000256" key="1">
    <source>
        <dbReference type="SAM" id="SignalP"/>
    </source>
</evidence>
<sequence>MKKTISTLILAFSLINFFAGAGELQAQNNEDLLILNGTVVDGTGEDAYQADVLVRGDSIHTIGKISPATLQGIRMIDASGKVVAPGFIDMHAHGNPIRTPEFENFLSMGVTTILLGQDGSSPASGSLADWFEEVEAAKPAVNVAALVGHATLRRSVGLNEDKEVFDRDIERMQTKLRADLTAGAFGMSLGLEYVPGLYAKPDELTALSKVVGEFDGIVMSHMRSEDDSRIAESLEELAELGQYARVHASHFKVVYGKGEERAEEVLNQIESYNREGITFTADTYPYAASYTGIGIVFPTWAKTEKEWKAIMKENPALLREFLESKVEQRNGPDAILFGSGTYAGQTLAEAAKAEGVTPIDFLLQMGPNAGSAAHFVMNEELQGRIAITDGVMISSDGSPGMRHPRGYGSFAKIIRKYVVEDQSLSIEEAVYKMSGLSAQTLGITDRGVLQTGNKADIVIFDPEQVQDKATFSSPHKPATGFEWVIINGQVAKSGSEFSEHRAGVVLRDDK</sequence>
<reference evidence="3" key="1">
    <citation type="submission" date="2022-06" db="EMBL/GenBank/DDBJ databases">
        <title>Gracilimonas sp. CAU 1638 isolated from sea sediment.</title>
        <authorList>
            <person name="Kim W."/>
        </authorList>
    </citation>
    <scope>NUCLEOTIDE SEQUENCE</scope>
    <source>
        <strain evidence="3">CAU 1638</strain>
    </source>
</reference>
<proteinExistence type="predicted"/>
<dbReference type="GO" id="GO:0005829">
    <property type="term" value="C:cytosol"/>
    <property type="evidence" value="ECO:0007669"/>
    <property type="project" value="TreeGrafter"/>
</dbReference>
<dbReference type="GO" id="GO:0016811">
    <property type="term" value="F:hydrolase activity, acting on carbon-nitrogen (but not peptide) bonds, in linear amides"/>
    <property type="evidence" value="ECO:0007669"/>
    <property type="project" value="InterPro"/>
</dbReference>
<feature type="domain" description="Amidohydrolase 3" evidence="2">
    <location>
        <begin position="75"/>
        <end position="262"/>
    </location>
</feature>
<dbReference type="Gene3D" id="2.30.40.10">
    <property type="entry name" value="Urease, subunit C, domain 1"/>
    <property type="match status" value="1"/>
</dbReference>
<dbReference type="SUPFAM" id="SSF51338">
    <property type="entry name" value="Composite domain of metallo-dependent hydrolases"/>
    <property type="match status" value="1"/>
</dbReference>
<keyword evidence="4" id="KW-1185">Reference proteome</keyword>
<dbReference type="Gene3D" id="3.30.1490.130">
    <property type="entry name" value="D-aminoacylase. Domain 3"/>
    <property type="match status" value="1"/>
</dbReference>
<dbReference type="InterPro" id="IPR011059">
    <property type="entry name" value="Metal-dep_hydrolase_composite"/>
</dbReference>
<dbReference type="InterPro" id="IPR032466">
    <property type="entry name" value="Metal_Hydrolase"/>
</dbReference>
<name>A0A9X2L5V8_9BACT</name>
<feature type="domain" description="Amidohydrolase 3" evidence="2">
    <location>
        <begin position="391"/>
        <end position="490"/>
    </location>
</feature>
<evidence type="ECO:0000313" key="3">
    <source>
        <dbReference type="EMBL" id="MCP9292950.1"/>
    </source>
</evidence>
<dbReference type="Gene3D" id="3.20.20.140">
    <property type="entry name" value="Metal-dependent hydrolases"/>
    <property type="match status" value="1"/>
</dbReference>
<dbReference type="InterPro" id="IPR013108">
    <property type="entry name" value="Amidohydro_3"/>
</dbReference>
<dbReference type="InterPro" id="IPR050378">
    <property type="entry name" value="Metallo-dep_Hydrolases_sf"/>
</dbReference>
<dbReference type="PANTHER" id="PTHR11647">
    <property type="entry name" value="HYDRANTOINASE/DIHYDROPYRIMIDINASE FAMILY MEMBER"/>
    <property type="match status" value="1"/>
</dbReference>
<dbReference type="PANTHER" id="PTHR11647:SF1">
    <property type="entry name" value="COLLAPSIN RESPONSE MEDIATOR PROTEIN"/>
    <property type="match status" value="1"/>
</dbReference>